<reference evidence="1 2" key="1">
    <citation type="journal article" date="2006" name="Science">
        <title>The genome of black cottonwood, Populus trichocarpa (Torr. &amp; Gray).</title>
        <authorList>
            <person name="Tuskan G.A."/>
            <person name="Difazio S."/>
            <person name="Jansson S."/>
            <person name="Bohlmann J."/>
            <person name="Grigoriev I."/>
            <person name="Hellsten U."/>
            <person name="Putnam N."/>
            <person name="Ralph S."/>
            <person name="Rombauts S."/>
            <person name="Salamov A."/>
            <person name="Schein J."/>
            <person name="Sterck L."/>
            <person name="Aerts A."/>
            <person name="Bhalerao R.R."/>
            <person name="Bhalerao R.P."/>
            <person name="Blaudez D."/>
            <person name="Boerjan W."/>
            <person name="Brun A."/>
            <person name="Brunner A."/>
            <person name="Busov V."/>
            <person name="Campbell M."/>
            <person name="Carlson J."/>
            <person name="Chalot M."/>
            <person name="Chapman J."/>
            <person name="Chen G.L."/>
            <person name="Cooper D."/>
            <person name="Coutinho P.M."/>
            <person name="Couturier J."/>
            <person name="Covert S."/>
            <person name="Cronk Q."/>
            <person name="Cunningham R."/>
            <person name="Davis J."/>
            <person name="Degroeve S."/>
            <person name="Dejardin A."/>
            <person name="Depamphilis C."/>
            <person name="Detter J."/>
            <person name="Dirks B."/>
            <person name="Dubchak I."/>
            <person name="Duplessis S."/>
            <person name="Ehlting J."/>
            <person name="Ellis B."/>
            <person name="Gendler K."/>
            <person name="Goodstein D."/>
            <person name="Gribskov M."/>
            <person name="Grimwood J."/>
            <person name="Groover A."/>
            <person name="Gunter L."/>
            <person name="Hamberger B."/>
            <person name="Heinze B."/>
            <person name="Helariutta Y."/>
            <person name="Henrissat B."/>
            <person name="Holligan D."/>
            <person name="Holt R."/>
            <person name="Huang W."/>
            <person name="Islam-Faridi N."/>
            <person name="Jones S."/>
            <person name="Jones-Rhoades M."/>
            <person name="Jorgensen R."/>
            <person name="Joshi C."/>
            <person name="Kangasjarvi J."/>
            <person name="Karlsson J."/>
            <person name="Kelleher C."/>
            <person name="Kirkpatrick R."/>
            <person name="Kirst M."/>
            <person name="Kohler A."/>
            <person name="Kalluri U."/>
            <person name="Larimer F."/>
            <person name="Leebens-Mack J."/>
            <person name="Leple J.C."/>
            <person name="Locascio P."/>
            <person name="Lou Y."/>
            <person name="Lucas S."/>
            <person name="Martin F."/>
            <person name="Montanini B."/>
            <person name="Napoli C."/>
            <person name="Nelson D.R."/>
            <person name="Nelson C."/>
            <person name="Nieminen K."/>
            <person name="Nilsson O."/>
            <person name="Pereda V."/>
            <person name="Peter G."/>
            <person name="Philippe R."/>
            <person name="Pilate G."/>
            <person name="Poliakov A."/>
            <person name="Razumovskaya J."/>
            <person name="Richardson P."/>
            <person name="Rinaldi C."/>
            <person name="Ritland K."/>
            <person name="Rouze P."/>
            <person name="Ryaboy D."/>
            <person name="Schmutz J."/>
            <person name="Schrader J."/>
            <person name="Segerman B."/>
            <person name="Shin H."/>
            <person name="Siddiqui A."/>
            <person name="Sterky F."/>
            <person name="Terry A."/>
            <person name="Tsai C.J."/>
            <person name="Uberbacher E."/>
            <person name="Unneberg P."/>
            <person name="Vahala J."/>
            <person name="Wall K."/>
            <person name="Wessler S."/>
            <person name="Yang G."/>
            <person name="Yin T."/>
            <person name="Douglas C."/>
            <person name="Marra M."/>
            <person name="Sandberg G."/>
            <person name="Van de Peer Y."/>
            <person name="Rokhsar D."/>
        </authorList>
    </citation>
    <scope>NUCLEOTIDE SEQUENCE [LARGE SCALE GENOMIC DNA]</scope>
    <source>
        <strain evidence="2">cv. Nisqually</strain>
    </source>
</reference>
<gene>
    <name evidence="1" type="ORF">POPTR_014G005525</name>
</gene>
<accession>A0A3N7HND6</accession>
<evidence type="ECO:0000313" key="2">
    <source>
        <dbReference type="Proteomes" id="UP000006729"/>
    </source>
</evidence>
<proteinExistence type="predicted"/>
<name>A0A3N7HND6_POPTR</name>
<keyword evidence="2" id="KW-1185">Reference proteome</keyword>
<dbReference type="InParanoid" id="A0A3N7HND6"/>
<dbReference type="Proteomes" id="UP000006729">
    <property type="component" value="Chromosome 14"/>
</dbReference>
<sequence length="67" mass="7533">MVAVQAAAAAAEEEWGDIMVMLVVGHGNQPCRVFQKLELEKHPHPHYLSHKTLFGAAFHSLLFHEQQ</sequence>
<evidence type="ECO:0000313" key="1">
    <source>
        <dbReference type="EMBL" id="RQO99524.1"/>
    </source>
</evidence>
<organism evidence="1 2">
    <name type="scientific">Populus trichocarpa</name>
    <name type="common">Western balsam poplar</name>
    <name type="synonym">Populus balsamifera subsp. trichocarpa</name>
    <dbReference type="NCBI Taxonomy" id="3694"/>
    <lineage>
        <taxon>Eukaryota</taxon>
        <taxon>Viridiplantae</taxon>
        <taxon>Streptophyta</taxon>
        <taxon>Embryophyta</taxon>
        <taxon>Tracheophyta</taxon>
        <taxon>Spermatophyta</taxon>
        <taxon>Magnoliopsida</taxon>
        <taxon>eudicotyledons</taxon>
        <taxon>Gunneridae</taxon>
        <taxon>Pentapetalae</taxon>
        <taxon>rosids</taxon>
        <taxon>fabids</taxon>
        <taxon>Malpighiales</taxon>
        <taxon>Salicaceae</taxon>
        <taxon>Saliceae</taxon>
        <taxon>Populus</taxon>
    </lineage>
</organism>
<dbReference type="AlphaFoldDB" id="A0A3N7HND6"/>
<dbReference type="EMBL" id="CM009303">
    <property type="protein sequence ID" value="RQO99524.1"/>
    <property type="molecule type" value="Genomic_DNA"/>
</dbReference>
<protein>
    <submittedName>
        <fullName evidence="1">Uncharacterized protein</fullName>
    </submittedName>
</protein>